<evidence type="ECO:0000313" key="9">
    <source>
        <dbReference type="Proteomes" id="UP000285624"/>
    </source>
</evidence>
<dbReference type="STRING" id="325452.A0A3R7G844"/>
<feature type="domain" description="Extradiol ring-cleavage dioxygenase class III enzyme subunit B" evidence="6">
    <location>
        <begin position="394"/>
        <end position="600"/>
    </location>
</feature>
<evidence type="ECO:0000256" key="3">
    <source>
        <dbReference type="ARBA" id="ARBA00022723"/>
    </source>
</evidence>
<dbReference type="InterPro" id="IPR014436">
    <property type="entry name" value="Extradiol_dOase_DODA"/>
</dbReference>
<proteinExistence type="inferred from homology"/>
<reference evidence="9 10" key="1">
    <citation type="submission" date="2018-07" db="EMBL/GenBank/DDBJ databases">
        <title>Genome sequencing of oomycete isolates from Chile give support for New Zealand origin for Phytophthora kernoviae and make available the first Nothophytophthora sp. genome.</title>
        <authorList>
            <person name="Studholme D.J."/>
            <person name="Sanfuentes E."/>
            <person name="Panda P."/>
            <person name="Hill R."/>
            <person name="Sambles C."/>
            <person name="Grant M."/>
            <person name="Williams N.M."/>
            <person name="Mcdougal R.L."/>
        </authorList>
    </citation>
    <scope>NUCLEOTIDE SEQUENCE [LARGE SCALE GENOMIC DNA]</scope>
    <source>
        <strain evidence="7">Chile2</strain>
        <strain evidence="8">Chile4</strain>
    </source>
</reference>
<accession>A0A3R7G844</accession>
<evidence type="ECO:0000256" key="4">
    <source>
        <dbReference type="ARBA" id="ARBA00022833"/>
    </source>
</evidence>
<dbReference type="PANTHER" id="PTHR30096:SF0">
    <property type="entry name" value="4,5-DOPA DIOXYGENASE EXTRADIOL-LIKE PROTEIN"/>
    <property type="match status" value="1"/>
</dbReference>
<dbReference type="AlphaFoldDB" id="A0A3R7G844"/>
<dbReference type="Proteomes" id="UP000285883">
    <property type="component" value="Unassembled WGS sequence"/>
</dbReference>
<dbReference type="SUPFAM" id="SSF53213">
    <property type="entry name" value="LigB-like"/>
    <property type="match status" value="2"/>
</dbReference>
<dbReference type="InterPro" id="IPR004183">
    <property type="entry name" value="Xdiol_dOase_suB"/>
</dbReference>
<dbReference type="CDD" id="cd07363">
    <property type="entry name" value="45_DOPA_Dioxygenase"/>
    <property type="match status" value="2"/>
</dbReference>
<gene>
    <name evidence="7" type="ORF">BBI17_000796</name>
    <name evidence="8" type="ORF">BBO99_00000894</name>
</gene>
<name>A0A3R7G844_9STRA</name>
<comment type="caution">
    <text evidence="7">The sequence shown here is derived from an EMBL/GenBank/DDBJ whole genome shotgun (WGS) entry which is preliminary data.</text>
</comment>
<dbReference type="Proteomes" id="UP000285624">
    <property type="component" value="Unassembled WGS sequence"/>
</dbReference>
<organism evidence="7 10">
    <name type="scientific">Phytophthora kernoviae</name>
    <dbReference type="NCBI Taxonomy" id="325452"/>
    <lineage>
        <taxon>Eukaryota</taxon>
        <taxon>Sar</taxon>
        <taxon>Stramenopiles</taxon>
        <taxon>Oomycota</taxon>
        <taxon>Peronosporomycetes</taxon>
        <taxon>Peronosporales</taxon>
        <taxon>Peronosporaceae</taxon>
        <taxon>Phytophthora</taxon>
    </lineage>
</organism>
<protein>
    <recommendedName>
        <fullName evidence="6">Extradiol ring-cleavage dioxygenase class III enzyme subunit B domain-containing protein</fullName>
    </recommendedName>
</protein>
<keyword evidence="4" id="KW-0862">Zinc</keyword>
<dbReference type="EMBL" id="MAYM02000527">
    <property type="protein sequence ID" value="RLN37713.1"/>
    <property type="molecule type" value="Genomic_DNA"/>
</dbReference>
<comment type="cofactor">
    <cofactor evidence="1">
        <name>Zn(2+)</name>
        <dbReference type="ChEBI" id="CHEBI:29105"/>
    </cofactor>
</comment>
<comment type="similarity">
    <text evidence="2">Belongs to the DODA-type extradiol aromatic ring-opening dioxygenase family.</text>
</comment>
<dbReference type="Pfam" id="PF02900">
    <property type="entry name" value="LigB"/>
    <property type="match status" value="2"/>
</dbReference>
<evidence type="ECO:0000256" key="2">
    <source>
        <dbReference type="ARBA" id="ARBA00007581"/>
    </source>
</evidence>
<keyword evidence="9" id="KW-1185">Reference proteome</keyword>
<dbReference type="Gene3D" id="3.40.830.10">
    <property type="entry name" value="LigB-like"/>
    <property type="match status" value="2"/>
</dbReference>
<dbReference type="GO" id="GO:0008270">
    <property type="term" value="F:zinc ion binding"/>
    <property type="evidence" value="ECO:0007669"/>
    <property type="project" value="InterPro"/>
</dbReference>
<dbReference type="EMBL" id="MBDN02000013">
    <property type="protein sequence ID" value="RLN84912.1"/>
    <property type="molecule type" value="Genomic_DNA"/>
</dbReference>
<evidence type="ECO:0000313" key="8">
    <source>
        <dbReference type="EMBL" id="RLN84912.1"/>
    </source>
</evidence>
<keyword evidence="3" id="KW-0479">Metal-binding</keyword>
<dbReference type="GO" id="GO:0016702">
    <property type="term" value="F:oxidoreductase activity, acting on single donors with incorporation of molecular oxygen, incorporation of two atoms of oxygen"/>
    <property type="evidence" value="ECO:0007669"/>
    <property type="project" value="UniProtKB-ARBA"/>
</dbReference>
<evidence type="ECO:0000256" key="5">
    <source>
        <dbReference type="ARBA" id="ARBA00023002"/>
    </source>
</evidence>
<dbReference type="GO" id="GO:0008198">
    <property type="term" value="F:ferrous iron binding"/>
    <property type="evidence" value="ECO:0007669"/>
    <property type="project" value="InterPro"/>
</dbReference>
<evidence type="ECO:0000313" key="10">
    <source>
        <dbReference type="Proteomes" id="UP000285883"/>
    </source>
</evidence>
<evidence type="ECO:0000259" key="6">
    <source>
        <dbReference type="Pfam" id="PF02900"/>
    </source>
</evidence>
<evidence type="ECO:0000256" key="1">
    <source>
        <dbReference type="ARBA" id="ARBA00001947"/>
    </source>
</evidence>
<dbReference type="PANTHER" id="PTHR30096">
    <property type="entry name" value="4,5-DOPA DIOXYGENASE EXTRADIOL-LIKE PROTEIN"/>
    <property type="match status" value="1"/>
</dbReference>
<evidence type="ECO:0000313" key="7">
    <source>
        <dbReference type="EMBL" id="RLN37713.1"/>
    </source>
</evidence>
<feature type="domain" description="Extradiol ring-cleavage dioxygenase class III enzyme subunit B" evidence="6">
    <location>
        <begin position="103"/>
        <end position="335"/>
    </location>
</feature>
<sequence>MPITEVDKGRHMCSGRGRFLTSRLSPMGLLNSFPIFLAAFLSINSVSQTQAMNTLNTFRQPVLAVSHGAGPLWLLNEGAAGLDRHCESARNMADVFNKIYTSDAQLPKRILFVSAHWEARKVGLEISKSAAPEMFYDYSGFPAESYELVYGAKGDPEFASRVKELLTNSGITSNLVDRPFDHGMFVPMFLMRPQADIPVVTMSINDRMLSAKDHFELGKALAPLRDEDTLIITSGQATHNMYADWSPPDHPIEPWALEFQTWLDNTLSSASTKSYKERQDSIVAWKKAPHASVAHRTPDHFTTFVVGAGAGMEEDHPAAKKINGGWGLGHMSFANYAYYFASLMSAFRHPVIAVSHGPGPLWLLDSGFDGMNKTCFAARNLGGIFKKLYPKGTNLPKRILYVSAHWESESSGFEISNAAKPDMIYDYYGFLSEAYDVVYPAKGDPTFAQKVKEHLEKNSIKAKLVDRGFDHGVFVPMLLIRPEADIPIVTMSVNSRLSNKDHVDLGKVLSHFRDDDTLILCSGQSTHNLRMIRNPSSTLLDWATAFQGWMDNIFTSESKLSMSEREEQLWNWQAAPGARLAHPSPDHFLPFVVGGGAGMEKNTPGAEGLFGGWKLGHMSFANYAWGIQQ</sequence>
<keyword evidence="5" id="KW-0560">Oxidoreductase</keyword>